<dbReference type="Proteomes" id="UP001141806">
    <property type="component" value="Unassembled WGS sequence"/>
</dbReference>
<evidence type="ECO:0000313" key="2">
    <source>
        <dbReference type="EMBL" id="KAJ4959000.1"/>
    </source>
</evidence>
<comment type="caution">
    <text evidence="2">The sequence shown here is derived from an EMBL/GenBank/DDBJ whole genome shotgun (WGS) entry which is preliminary data.</text>
</comment>
<evidence type="ECO:0000256" key="1">
    <source>
        <dbReference type="SAM" id="MobiDB-lite"/>
    </source>
</evidence>
<dbReference type="AlphaFoldDB" id="A0A9Q0K1Z1"/>
<accession>A0A9Q0K1Z1</accession>
<evidence type="ECO:0000313" key="3">
    <source>
        <dbReference type="Proteomes" id="UP001141806"/>
    </source>
</evidence>
<feature type="compositionally biased region" description="Polar residues" evidence="1">
    <location>
        <begin position="228"/>
        <end position="237"/>
    </location>
</feature>
<proteinExistence type="predicted"/>
<reference evidence="2" key="1">
    <citation type="journal article" date="2023" name="Plant J.">
        <title>The genome of the king protea, Protea cynaroides.</title>
        <authorList>
            <person name="Chang J."/>
            <person name="Duong T.A."/>
            <person name="Schoeman C."/>
            <person name="Ma X."/>
            <person name="Roodt D."/>
            <person name="Barker N."/>
            <person name="Li Z."/>
            <person name="Van de Peer Y."/>
            <person name="Mizrachi E."/>
        </authorList>
    </citation>
    <scope>NUCLEOTIDE SEQUENCE</scope>
    <source>
        <tissue evidence="2">Young leaves</tissue>
    </source>
</reference>
<protein>
    <recommendedName>
        <fullName evidence="4">GAG-pre-integrase domain-containing protein</fullName>
    </recommendedName>
</protein>
<feature type="compositionally biased region" description="Polar residues" evidence="1">
    <location>
        <begin position="208"/>
        <end position="220"/>
    </location>
</feature>
<dbReference type="OrthoDB" id="1938465at2759"/>
<gene>
    <name evidence="2" type="ORF">NE237_026111</name>
</gene>
<organism evidence="2 3">
    <name type="scientific">Protea cynaroides</name>
    <dbReference type="NCBI Taxonomy" id="273540"/>
    <lineage>
        <taxon>Eukaryota</taxon>
        <taxon>Viridiplantae</taxon>
        <taxon>Streptophyta</taxon>
        <taxon>Embryophyta</taxon>
        <taxon>Tracheophyta</taxon>
        <taxon>Spermatophyta</taxon>
        <taxon>Magnoliopsida</taxon>
        <taxon>Proteales</taxon>
        <taxon>Proteaceae</taxon>
        <taxon>Protea</taxon>
    </lineage>
</organism>
<evidence type="ECO:0008006" key="4">
    <source>
        <dbReference type="Google" id="ProtNLM"/>
    </source>
</evidence>
<sequence length="247" mass="26049">MNEILTKKVLASENRQGGLYALLDTAQGQRCSATGSGESFDHNDGSDGGAQSFLVSKGAKSDILRTDNVENNYFCTFNSAMDNSNFDTGLTSNSVVNNSNVLDSSNVDMNNSNIVVDNSENALVADDNDTVVEALFSTRFKLVYVDTWHKRLGHPQNLVITHLQNAEAISVIGNSGPIEKSTVEKGLIENSSPAQLIDPVLNPGSVLSTGPDQFSSTVETTDPVPSAGPSSSGQPLDSTLAEFAGGC</sequence>
<name>A0A9Q0K1Z1_9MAGN</name>
<feature type="region of interest" description="Disordered" evidence="1">
    <location>
        <begin position="208"/>
        <end position="238"/>
    </location>
</feature>
<keyword evidence="3" id="KW-1185">Reference proteome</keyword>
<dbReference type="EMBL" id="JAMYWD010000010">
    <property type="protein sequence ID" value="KAJ4959000.1"/>
    <property type="molecule type" value="Genomic_DNA"/>
</dbReference>